<name>A0ABV4U6H8_9BACT</name>
<dbReference type="RefSeq" id="WP_425346204.1">
    <property type="nucleotide sequence ID" value="NZ_JBGUBD010000007.1"/>
</dbReference>
<dbReference type="Proteomes" id="UP001575105">
    <property type="component" value="Unassembled WGS sequence"/>
</dbReference>
<evidence type="ECO:0000313" key="2">
    <source>
        <dbReference type="Proteomes" id="UP001575105"/>
    </source>
</evidence>
<accession>A0ABV4U6H8</accession>
<dbReference type="EMBL" id="JBGUBD010000007">
    <property type="protein sequence ID" value="MFA9479207.1"/>
    <property type="molecule type" value="Genomic_DNA"/>
</dbReference>
<comment type="caution">
    <text evidence="1">The sequence shown here is derived from an EMBL/GenBank/DDBJ whole genome shotgun (WGS) entry which is preliminary data.</text>
</comment>
<proteinExistence type="predicted"/>
<organism evidence="1 2">
    <name type="scientific">Natronomicrosphaera hydrolytica</name>
    <dbReference type="NCBI Taxonomy" id="3242702"/>
    <lineage>
        <taxon>Bacteria</taxon>
        <taxon>Pseudomonadati</taxon>
        <taxon>Planctomycetota</taxon>
        <taxon>Phycisphaerae</taxon>
        <taxon>Phycisphaerales</taxon>
        <taxon>Phycisphaeraceae</taxon>
        <taxon>Natronomicrosphaera</taxon>
    </lineage>
</organism>
<protein>
    <submittedName>
        <fullName evidence="1">Uncharacterized protein</fullName>
    </submittedName>
</protein>
<sequence>MTRTQSSQSLGNDVGSGWLEQLEQATRNRSHELWELPDTMTDPFASTRSRLQATLESYRFSTDARSLIEWATMQTGLNDPLTKYTRQELEQAFPRFARDRDQHLSSLVRQIKRNGNAAVLNETLQATRQPAARTALAKAIRN</sequence>
<keyword evidence="2" id="KW-1185">Reference proteome</keyword>
<gene>
    <name evidence="1" type="ORF">ACERK3_13020</name>
</gene>
<evidence type="ECO:0000313" key="1">
    <source>
        <dbReference type="EMBL" id="MFA9479207.1"/>
    </source>
</evidence>
<reference evidence="1 2" key="1">
    <citation type="submission" date="2024-08" db="EMBL/GenBank/DDBJ databases">
        <title>Whole-genome sequencing of halo(alkali)philic microorganisms from hypersaline lakes.</title>
        <authorList>
            <person name="Sorokin D.Y."/>
            <person name="Merkel A.Y."/>
            <person name="Messina E."/>
            <person name="Yakimov M."/>
        </authorList>
    </citation>
    <scope>NUCLEOTIDE SEQUENCE [LARGE SCALE GENOMIC DNA]</scope>
    <source>
        <strain evidence="1 2">AB-hyl4</strain>
    </source>
</reference>